<dbReference type="KEGG" id="pex:IZT61_14800"/>
<gene>
    <name evidence="1" type="ORF">IZT61_14800</name>
</gene>
<proteinExistence type="predicted"/>
<keyword evidence="2" id="KW-1185">Reference proteome</keyword>
<evidence type="ECO:0000313" key="2">
    <source>
        <dbReference type="Proteomes" id="UP000594759"/>
    </source>
</evidence>
<dbReference type="RefSeq" id="WP_196097791.1">
    <property type="nucleotide sequence ID" value="NZ_CP064939.1"/>
</dbReference>
<accession>A0A7U3Q4A9</accession>
<dbReference type="EMBL" id="CP064939">
    <property type="protein sequence ID" value="QPH38355.1"/>
    <property type="molecule type" value="Genomic_DNA"/>
</dbReference>
<reference evidence="1 2" key="1">
    <citation type="submission" date="2020-11" db="EMBL/GenBank/DDBJ databases">
        <title>Pedobacter endophytica, an endophytic bacteria isolated form Carex pumila.</title>
        <authorList>
            <person name="Peng Y."/>
            <person name="Jiang L."/>
            <person name="Lee J."/>
        </authorList>
    </citation>
    <scope>NUCLEOTIDE SEQUENCE [LARGE SCALE GENOMIC DNA]</scope>
    <source>
        <strain evidence="1 2">JBR3-12</strain>
    </source>
</reference>
<organism evidence="1 2">
    <name type="scientific">Pedobacter endophyticus</name>
    <dbReference type="NCBI Taxonomy" id="2789740"/>
    <lineage>
        <taxon>Bacteria</taxon>
        <taxon>Pseudomonadati</taxon>
        <taxon>Bacteroidota</taxon>
        <taxon>Sphingobacteriia</taxon>
        <taxon>Sphingobacteriales</taxon>
        <taxon>Sphingobacteriaceae</taxon>
        <taxon>Pedobacter</taxon>
    </lineage>
</organism>
<dbReference type="GO" id="GO:0016740">
    <property type="term" value="F:transferase activity"/>
    <property type="evidence" value="ECO:0007669"/>
    <property type="project" value="UniProtKB-KW"/>
</dbReference>
<keyword evidence="1" id="KW-0808">Transferase</keyword>
<dbReference type="Proteomes" id="UP000594759">
    <property type="component" value="Chromosome"/>
</dbReference>
<evidence type="ECO:0000313" key="1">
    <source>
        <dbReference type="EMBL" id="QPH38355.1"/>
    </source>
</evidence>
<protein>
    <submittedName>
        <fullName evidence="1">Glycosyltransferase family 1 protein</fullName>
    </submittedName>
</protein>
<dbReference type="AlphaFoldDB" id="A0A7U3Q4A9"/>
<name>A0A7U3Q4A9_9SPHI</name>
<sequence length="327" mass="38775">MPSWQIVYEWEDDFIEAMNLKMVNAFKKIFFDNKLSRYFIKKKYVNRLIRNVDLITQRETKAIAFDLFPRPTFSYITSCNVIPIIIDFWLTEDLDAFYENYQNCKFVCISSLEAYNYLKKKKCPLEIYHLPLSISDRYNNSDNFMSNKRFDLILAGRENLVLQSFLDIYKEQHPELNIVYRQIEDGKINFYSTKDGFLGNFNSRSDYFKLLTQCKIGFYSTPGIDGGEVRTGGANPVTPRFLELLSAGCRVVSRYQKNDDTEFYELENMTVNALTYEVFSETMDVYLNELEFPKHKYETYLSKHYTSERVCQLQKIIIENENTHRNN</sequence>